<dbReference type="Proteomes" id="UP000807469">
    <property type="component" value="Unassembled WGS sequence"/>
</dbReference>
<dbReference type="EMBL" id="MU155294">
    <property type="protein sequence ID" value="KAF9476440.1"/>
    <property type="molecule type" value="Genomic_DNA"/>
</dbReference>
<name>A0A9P6CXB6_9AGAR</name>
<evidence type="ECO:0000313" key="2">
    <source>
        <dbReference type="Proteomes" id="UP000807469"/>
    </source>
</evidence>
<accession>A0A9P6CXB6</accession>
<reference evidence="1" key="1">
    <citation type="submission" date="2020-11" db="EMBL/GenBank/DDBJ databases">
        <authorList>
            <consortium name="DOE Joint Genome Institute"/>
            <person name="Ahrendt S."/>
            <person name="Riley R."/>
            <person name="Andreopoulos W."/>
            <person name="Labutti K."/>
            <person name="Pangilinan J."/>
            <person name="Ruiz-Duenas F.J."/>
            <person name="Barrasa J.M."/>
            <person name="Sanchez-Garcia M."/>
            <person name="Camarero S."/>
            <person name="Miyauchi S."/>
            <person name="Serrano A."/>
            <person name="Linde D."/>
            <person name="Babiker R."/>
            <person name="Drula E."/>
            <person name="Ayuso-Fernandez I."/>
            <person name="Pacheco R."/>
            <person name="Padilla G."/>
            <person name="Ferreira P."/>
            <person name="Barriuso J."/>
            <person name="Kellner H."/>
            <person name="Castanera R."/>
            <person name="Alfaro M."/>
            <person name="Ramirez L."/>
            <person name="Pisabarro A.G."/>
            <person name="Kuo A."/>
            <person name="Tritt A."/>
            <person name="Lipzen A."/>
            <person name="He G."/>
            <person name="Yan M."/>
            <person name="Ng V."/>
            <person name="Cullen D."/>
            <person name="Martin F."/>
            <person name="Rosso M.-N."/>
            <person name="Henrissat B."/>
            <person name="Hibbett D."/>
            <person name="Martinez A.T."/>
            <person name="Grigoriev I.V."/>
        </authorList>
    </citation>
    <scope>NUCLEOTIDE SEQUENCE</scope>
    <source>
        <strain evidence="1">CIRM-BRFM 674</strain>
    </source>
</reference>
<comment type="caution">
    <text evidence="1">The sequence shown here is derived from an EMBL/GenBank/DDBJ whole genome shotgun (WGS) entry which is preliminary data.</text>
</comment>
<keyword evidence="2" id="KW-1185">Reference proteome</keyword>
<gene>
    <name evidence="1" type="ORF">BDN70DRAFT_172174</name>
</gene>
<evidence type="ECO:0000313" key="1">
    <source>
        <dbReference type="EMBL" id="KAF9476440.1"/>
    </source>
</evidence>
<protein>
    <submittedName>
        <fullName evidence="1">Uncharacterized protein</fullName>
    </submittedName>
</protein>
<proteinExistence type="predicted"/>
<dbReference type="AlphaFoldDB" id="A0A9P6CXB6"/>
<sequence>MFFKAIVAAWSSIVLSLNRHISSLFSSGLFSIKTLSGCSKISHDSRQCRRRSARIVSTNQPESNVLLLCEKPEEHARALIDIGREYTS</sequence>
<organism evidence="1 2">
    <name type="scientific">Pholiota conissans</name>
    <dbReference type="NCBI Taxonomy" id="109636"/>
    <lineage>
        <taxon>Eukaryota</taxon>
        <taxon>Fungi</taxon>
        <taxon>Dikarya</taxon>
        <taxon>Basidiomycota</taxon>
        <taxon>Agaricomycotina</taxon>
        <taxon>Agaricomycetes</taxon>
        <taxon>Agaricomycetidae</taxon>
        <taxon>Agaricales</taxon>
        <taxon>Agaricineae</taxon>
        <taxon>Strophariaceae</taxon>
        <taxon>Pholiota</taxon>
    </lineage>
</organism>